<evidence type="ECO:0000256" key="1">
    <source>
        <dbReference type="SAM" id="MobiDB-lite"/>
    </source>
</evidence>
<protein>
    <submittedName>
        <fullName evidence="2">Uncharacterized protein</fullName>
    </submittedName>
</protein>
<comment type="caution">
    <text evidence="2">The sequence shown here is derived from an EMBL/GenBank/DDBJ whole genome shotgun (WGS) entry which is preliminary data.</text>
</comment>
<accession>A0ABQ9HPC8</accession>
<feature type="compositionally biased region" description="Basic and acidic residues" evidence="1">
    <location>
        <begin position="131"/>
        <end position="143"/>
    </location>
</feature>
<evidence type="ECO:0000313" key="2">
    <source>
        <dbReference type="EMBL" id="KAJ8886181.1"/>
    </source>
</evidence>
<reference evidence="2 3" key="1">
    <citation type="submission" date="2023-02" db="EMBL/GenBank/DDBJ databases">
        <title>LHISI_Scaffold_Assembly.</title>
        <authorList>
            <person name="Stuart O.P."/>
            <person name="Cleave R."/>
            <person name="Magrath M.J.L."/>
            <person name="Mikheyev A.S."/>
        </authorList>
    </citation>
    <scope>NUCLEOTIDE SEQUENCE [LARGE SCALE GENOMIC DNA]</scope>
    <source>
        <strain evidence="2">Daus_M_001</strain>
        <tissue evidence="2">Leg muscle</tissue>
    </source>
</reference>
<keyword evidence="3" id="KW-1185">Reference proteome</keyword>
<dbReference type="Proteomes" id="UP001159363">
    <property type="component" value="Chromosome X"/>
</dbReference>
<evidence type="ECO:0000313" key="3">
    <source>
        <dbReference type="Proteomes" id="UP001159363"/>
    </source>
</evidence>
<name>A0ABQ9HPC8_9NEOP</name>
<organism evidence="2 3">
    <name type="scientific">Dryococelus australis</name>
    <dbReference type="NCBI Taxonomy" id="614101"/>
    <lineage>
        <taxon>Eukaryota</taxon>
        <taxon>Metazoa</taxon>
        <taxon>Ecdysozoa</taxon>
        <taxon>Arthropoda</taxon>
        <taxon>Hexapoda</taxon>
        <taxon>Insecta</taxon>
        <taxon>Pterygota</taxon>
        <taxon>Neoptera</taxon>
        <taxon>Polyneoptera</taxon>
        <taxon>Phasmatodea</taxon>
        <taxon>Verophasmatodea</taxon>
        <taxon>Anareolatae</taxon>
        <taxon>Phasmatidae</taxon>
        <taxon>Eurycanthinae</taxon>
        <taxon>Dryococelus</taxon>
    </lineage>
</organism>
<dbReference type="EMBL" id="JARBHB010000004">
    <property type="protein sequence ID" value="KAJ8886181.1"/>
    <property type="molecule type" value="Genomic_DNA"/>
</dbReference>
<sequence length="609" mass="68647">MVHRRAILGPFVFTTPGPIMGRVWLVCGALSRTSNGAECMSAVGQLFAGLAYNKPSMGHMRPELPGACQIKYGPVTNVLQRTPSRNPFDGLQLNMVVSSQKQAYENSSKGIKRTGDFRLYNDLMPTFPSRGKREIPEKTRRPDTSSGTTPTCENPGVIRPEIEPGSPWWEASRLIAQKPRPLRENKYENSLMLLKFKIVLRPGVIEVGVSFMCVINDIFIKASGYVVTGMNQWLVVKCSKITWCFLTTVLSWCTQQEPVTTVQFRETECIPTIHKRAAREGAITRLLWRQLSSYVSMALNLATGYHTLLALTLHVKEVYEIHKNPIRHKEGWALMPWNKHQEVIPGRKMNKKSFVSTYVRKCAFAMVDGTNERHLSLITTLTAWFRVLKIEQAEMVRMRSITLKWTKGRTETRTLSDSTSQITKPRSFFWCLCEHGSFHIAHYLRNVRQHINNSFPGRCFGRGDPVAWPARSPDLNPLYQPEIRIVVEVLSFTGIACPFADWFCEWYRGVEVVRQLASHPGKPGSITAGVARGSSHVRMAPADAADRRFFSGISRFPPPLHSGAAQYSLRFALIGAQDLDVKSRPNISTLHSTGFARPCNGILFGYCDL</sequence>
<gene>
    <name evidence="2" type="ORF">PR048_012390</name>
</gene>
<feature type="region of interest" description="Disordered" evidence="1">
    <location>
        <begin position="128"/>
        <end position="157"/>
    </location>
</feature>
<proteinExistence type="predicted"/>